<feature type="compositionally biased region" description="Basic and acidic residues" evidence="1">
    <location>
        <begin position="3742"/>
        <end position="3761"/>
    </location>
</feature>
<feature type="compositionally biased region" description="Basic and acidic residues" evidence="1">
    <location>
        <begin position="602"/>
        <end position="617"/>
    </location>
</feature>
<feature type="region of interest" description="Disordered" evidence="1">
    <location>
        <begin position="3739"/>
        <end position="3761"/>
    </location>
</feature>
<feature type="compositionally biased region" description="Low complexity" evidence="1">
    <location>
        <begin position="648"/>
        <end position="659"/>
    </location>
</feature>
<proteinExistence type="predicted"/>
<feature type="region of interest" description="Disordered" evidence="1">
    <location>
        <begin position="1221"/>
        <end position="1319"/>
    </location>
</feature>
<sequence length="3782" mass="408088">MDRALLLPCFERWNWCLESIALCHVVVVALPTSAALGPRLTLPAARECLDLAGGAGHHQDIAGQDARGGQRVLEILAGALDAHHRHAETLAHVGVGQRLVVGEFRRLELGDGEAVIEFDEVHHAPGDQVRHALAHVHLGVHHVMGADALGDLSMLGRQGLDPDILHAQFRQHHQRHQARGQVGADAHDRVREFAHTQLAHRALVGGVGLHRVGQPVGPSLHQVRVAVDAHDVVAEAHQRVRDRTAKASQADDDHAHQRRGQRDGAHPAQVHQQRHRELAGRRQVRRDAGAQPRAAECRDYLENDLIGRKIGDGQQRHGAADDHRAAQDDHRDGLALRAGADAPPERFRVRMAAHFRQHQQHQDGDRAHLDAARRAGAAAADEHQQVVQRQRLLRERGDIDRVEARRARRHRQKRGVEQFVGQRQRAQRARVAPLGQQDGHQTARQQQRGAGQRELGVQRPVTAVARRAGILAPAGADIVQHRKAHATHHDGQHQRQQDQGVAGVAHHAVGVDRKTGVGKRRDGMECAAPRGVAPGQVVTVAQAQSERGSDDQLRRERHHQHQPRDAGDVAQAQGAGFHACHEPGAQARGAVDQKAQQGGGRHHAEAAALEQEHDKGLAKARPVRAGIDRRQSRHAHGRHGREKRRQQRCAAAPCVPRAAPRARGRQHQHRRADDDRGQEAEGHGARGMEHCSHGRRLYPRVPAGHDPVPNSSPFTRNRSKTTACPPAYISGWYTNPFRHDRTRKCPPPATEIRRQPGAGSRLERGRRHRRTGHRPRAAAVVGPPAAVDLCGRRAGQPGLPAAPCPGPVPAQLSQVRRPARQGRHLRRLGIRHHRRRSARPLPVRAGADARANRSSRDEAAHRLHRGGTGTRADRARRRLYRRFHAQAPGRYGGRRQGDLPGDHARRYPLRRFRSERLLGAAGGRGPGRLRVQGVRCARRRPAAAGTGPRTWRHQRKFCGAVRAHRGGALARAGQPPVSQEGARAAGAGPRRTGQPAFEYPDSENPGTGAPARDPRQSVVRRDHALLLAARDAAPQLRHRRQRRPRIFLRARHHRCPHHRADLRGMLQLQHAEDDAPPVQLGARCGVLRLLRTHAPEPHPGAPESAHRHVYLYDAADGRRGARLFERGKRLLVLRAVGDGEPRQAWRFDLVGERRHAVRQPVHSVHGAVAAGVRQPGDDHAVPVRGRHRHPCETHGGQAALHAGAAPARVGRVAHAAGEWPAANGPAIQTRQGLPAGAPSMEGGRHGAPVAAARAAAGSGSRQRPRAGAAARPHGAGRRPRAGGQAVRRAGAGTGGRRHPVHLPGTGPKPRRVPHGGQRPSRRHVVCAVLFAVRTARSRVLQCLHGSRMGGVGGGVPHGGGEVEGAGRAFGGRDAPGRNAAGARPRPAVGHLISGVVPRPHGTRRAHGRVCQFPHEVGRGAAGAAGQLLGGRAQPRFSHPGGRRTDCAREARRQPSGAVLRRRLPGAASPYAGQGPYHGALRTGTGPYGRPGVRCTTIQTRLAVDALVVDGTQVFFDDCRVVRVQRAQRLDQHVRRGRRREYQHVAGLALGDRHAQRLVHVVDLHGRAVAAQLLADAFHDQRARFAIGAAARVGLVDDQLIEVDGAVAANFAQVGVAAVARRGDHAQHPSRRHRTGHAAQRAVSGRVVRVVHHQRGLADAVDVGAQRIGVAVRDERGQRGRNLREREAAGHQRGRGSQGVGDVEHGVAVDGDGHGGGRDQRIATGTVRHHQHAVLQPGRAPALVQVREQHRVFGIQREVQHFHAFLHLRRHAHAVRVFRVEHHRPRRGAGDHALDFGQVGQRFHAIHAQVVGADVQHHGHVAAVERQAALEDAAARRFQHREIDVRRRQHLARRPVAGAVALVHQHAVDGHAFGGSDARAFAGLACRVRQQQRRGGLAVGAGDGHHGNAAVVAAVHGFHDGVARVARLAAGRELVHADAGGGVHFDDAAILFVQRHADVAANDVDAGDIEADGARGADADLARGGVQQVGRIFRCAAGGEIGVAAQGDDRAGRRHAVEFIALFAHDVFRDLVEAHLGQHIGVAVAARGVEVFRLHQLADGVLAVARDFRRTAARGGSHHAAGDQHAEVRAFQVFFHDHAAAVAARVFKGRFHLLGRDAHGGHALALVGVQRFDGDRHADAARGALRLLDVGHQASARHGHARFGQQGLGQLLVAGDVGGHQRRVAGDGSLQALLPAAPAQLEQVRFLRQAQGRNAAAGGGVDHGAGAGADGAARGMVGQLGQRLVQIERLVVGQRGHQFHRQAERFLRHLLELIAAHHAVATRFAVDGRGTAEAHGGAGQRLQFQRDVFHHAGHVGAHAQALHKTARLAGRGVVLGEAGHQRQQRVVKVGQGAGAHPLQFRQDVPLGDDMHKVLQRFWRCINGVVRARWQQVQPDVDQFGAAMLRQVGDIRNGVARIDDGDGAVADHFQCVRRDDQRRVLVDAHAQQVRVGGDHGEQPRKAVTLREVLVDHHALHQPQAGAQVHGAFFGMQVGLAVCQHVRRHGRGASAGAGNGAAAVHQRAVHGVVGGGSAQDRHQAFLVAAGHEDAVGFFQHLDQFRVVGVGAGVEVHLRALGDSEVAKRDIVHFPYLLAVDAGGHQACRAVMARGRHQLHQHGHRGGLAAGGGQSLLEAAQFGAAVARIVIGLGGRVVANQAARLVGVRAGGGAVAQRFERALAGAEADHAAAGGCHGIRGGGARRDDPVAQHLLFVAAEHTEHFGALALDQFPEAAVLGRLAALDPAGVFQFQQHVRDLRGVGQPVVDAAARHAAVIGVHVLAHDGFGLHDAHQFLFQVEFLDHGRGARAKVVEAIAVEHAAVECIGIGRARHQLLHALQRLVGVAGAGVVHRDVQREVIRVDAQFIEFVGRDQQVQRQLLVTEVVAHDFRQVVFRIGRQRQLDRTLHEFVLAERRPLVAFQAGQQFFVQHHVVFLGDAVAQLFEVGLDQRTEVRVFPAVEQAKQPGAVHQLGGGHALDEVQRMRFAGEVAARRAVLARVQVGAVLLAHGNAALAHPVAKQGDIVRDVVGQRARSLQLALQVGVGGGAVTGKVALLKLEIKFFRRQRRRRHSGQDWRLSEGGIYSGLPLLFRRHRRHVLRVGHGLFRLHLAHFARRPGQVAGAGGVGQRGRAIDRLHLAHIHQRQQRSERVDDGRQRDGRAALERQRTHVRTHFRIGERALGVQRRAQRDDARALGLGLDVEVELFAGQVDVAGDVDDGFVGVHHEAADLRIAPFHHEVAGAAIELHLLVAEQFDVHQVGHVEASRFQNEFADRAVADRGAQFAVGGGQHGRYRIALAGQRHIGIDLAHAGLHRFQFREQLLDFQVARGGAHLRVDRVVAAIETDVGRHLAAGHAEVERGEGEDLVLHADMGFHVGERNIGRAHQFFAGELDVGIERTPFFGVELLDRQGLAIRLHFLLAPRSLVIVAVGADGRPQVLQAQLIRLHGAREQRTRFARAVFERASEVAATDGAGEVTVGPVPVLAGLLAHQAPLGGVRRRGRQQHAGDVVQVGHRGASERHLQVDAGQRAGIGQHAFERQLVLAGGGVGLDRELDVFLLQRQHVAGLAAADDFRIAVRAAQDEAQAVGLRFVAGNRFRLGVDIEVDAAVDVARRAFGELYAVDVDVPLGGTVVLEGPGVGAVGAALGSHCQVVHGQFADVRFLVQQRQDVHADHHVAHADQARSGLGPCRIGDVDVAGADQGARHVMAPSCFVGLHPAEADLQVAIDGELAADALRDLAVDVGAGAVPVERQDENDDRHQHQQEGAEDRKKNFEWAGFCHGPMVGLPGRH</sequence>
<feature type="region of interest" description="Disordered" evidence="1">
    <location>
        <begin position="969"/>
        <end position="1017"/>
    </location>
</feature>
<feature type="compositionally biased region" description="Basic residues" evidence="1">
    <location>
        <begin position="660"/>
        <end position="670"/>
    </location>
</feature>
<feature type="compositionally biased region" description="Basic and acidic residues" evidence="1">
    <location>
        <begin position="3139"/>
        <end position="3156"/>
    </location>
</feature>
<feature type="region of interest" description="Disordered" evidence="1">
    <location>
        <begin position="1622"/>
        <end position="1642"/>
    </location>
</feature>
<feature type="compositionally biased region" description="Basic and acidic residues" evidence="1">
    <location>
        <begin position="275"/>
        <end position="288"/>
    </location>
</feature>
<feature type="compositionally biased region" description="Basic and acidic residues" evidence="1">
    <location>
        <begin position="895"/>
        <end position="905"/>
    </location>
</feature>
<feature type="compositionally biased region" description="Basic and acidic residues" evidence="1">
    <location>
        <begin position="671"/>
        <end position="692"/>
    </location>
</feature>
<feature type="compositionally biased region" description="Low complexity" evidence="1">
    <location>
        <begin position="1246"/>
        <end position="1273"/>
    </location>
</feature>
<accession>A0A699GF70</accession>
<feature type="region of interest" description="Disordered" evidence="1">
    <location>
        <begin position="238"/>
        <end position="295"/>
    </location>
</feature>
<reference evidence="2" key="1">
    <citation type="journal article" date="2019" name="Sci. Rep.">
        <title>Draft genome of Tanacetum cinerariifolium, the natural source of mosquito coil.</title>
        <authorList>
            <person name="Yamashiro T."/>
            <person name="Shiraishi A."/>
            <person name="Satake H."/>
            <person name="Nakayama K."/>
        </authorList>
    </citation>
    <scope>NUCLEOTIDE SEQUENCE</scope>
</reference>
<organism evidence="2">
    <name type="scientific">Tanacetum cinerariifolium</name>
    <name type="common">Dalmatian daisy</name>
    <name type="synonym">Chrysanthemum cinerariifolium</name>
    <dbReference type="NCBI Taxonomy" id="118510"/>
    <lineage>
        <taxon>Eukaryota</taxon>
        <taxon>Viridiplantae</taxon>
        <taxon>Streptophyta</taxon>
        <taxon>Embryophyta</taxon>
        <taxon>Tracheophyta</taxon>
        <taxon>Spermatophyta</taxon>
        <taxon>Magnoliopsida</taxon>
        <taxon>eudicotyledons</taxon>
        <taxon>Gunneridae</taxon>
        <taxon>Pentapetalae</taxon>
        <taxon>asterids</taxon>
        <taxon>campanulids</taxon>
        <taxon>Asterales</taxon>
        <taxon>Asteraceae</taxon>
        <taxon>Asteroideae</taxon>
        <taxon>Anthemideae</taxon>
        <taxon>Anthemidinae</taxon>
        <taxon>Tanacetum</taxon>
    </lineage>
</organism>
<feature type="region of interest" description="Disordered" evidence="1">
    <location>
        <begin position="587"/>
        <end position="722"/>
    </location>
</feature>
<feature type="compositionally biased region" description="Low complexity" evidence="1">
    <location>
        <begin position="1281"/>
        <end position="1290"/>
    </location>
</feature>
<feature type="region of interest" description="Disordered" evidence="1">
    <location>
        <begin position="1674"/>
        <end position="1702"/>
    </location>
</feature>
<dbReference type="EMBL" id="BKCJ010000002">
    <property type="protein sequence ID" value="GEU28221.1"/>
    <property type="molecule type" value="Genomic_DNA"/>
</dbReference>
<feature type="region of interest" description="Disordered" evidence="1">
    <location>
        <begin position="798"/>
        <end position="907"/>
    </location>
</feature>
<feature type="compositionally biased region" description="Basic residues" evidence="1">
    <location>
        <begin position="1308"/>
        <end position="1319"/>
    </location>
</feature>
<feature type="compositionally biased region" description="Basic residues" evidence="1">
    <location>
        <begin position="631"/>
        <end position="647"/>
    </location>
</feature>
<feature type="compositionally biased region" description="Low complexity" evidence="1">
    <location>
        <begin position="443"/>
        <end position="453"/>
    </location>
</feature>
<evidence type="ECO:0000313" key="2">
    <source>
        <dbReference type="EMBL" id="GEU28221.1"/>
    </source>
</evidence>
<feature type="compositionally biased region" description="Basic and acidic residues" evidence="1">
    <location>
        <begin position="1442"/>
        <end position="1452"/>
    </location>
</feature>
<gene>
    <name evidence="2" type="ORF">Tci_000199</name>
</gene>
<feature type="region of interest" description="Disordered" evidence="1">
    <location>
        <begin position="3137"/>
        <end position="3156"/>
    </location>
</feature>
<feature type="compositionally biased region" description="Low complexity" evidence="1">
    <location>
        <begin position="981"/>
        <end position="993"/>
    </location>
</feature>
<protein>
    <submittedName>
        <fullName evidence="2">Uncharacterized protein</fullName>
    </submittedName>
</protein>
<feature type="region of interest" description="Disordered" evidence="1">
    <location>
        <begin position="311"/>
        <end position="331"/>
    </location>
</feature>
<feature type="compositionally biased region" description="Basic residues" evidence="1">
    <location>
        <begin position="874"/>
        <end position="884"/>
    </location>
</feature>
<feature type="region of interest" description="Disordered" evidence="1">
    <location>
        <begin position="739"/>
        <end position="778"/>
    </location>
</feature>
<comment type="caution">
    <text evidence="2">The sequence shown here is derived from an EMBL/GenBank/DDBJ whole genome shotgun (WGS) entry which is preliminary data.</text>
</comment>
<feature type="compositionally biased region" description="Basic and acidic residues" evidence="1">
    <location>
        <begin position="1674"/>
        <end position="1689"/>
    </location>
</feature>
<feature type="compositionally biased region" description="Basic and acidic residues" evidence="1">
    <location>
        <begin position="850"/>
        <end position="861"/>
    </location>
</feature>
<feature type="compositionally biased region" description="Basic residues" evidence="1">
    <location>
        <begin position="764"/>
        <end position="776"/>
    </location>
</feature>
<feature type="compositionally biased region" description="Basic residues" evidence="1">
    <location>
        <begin position="817"/>
        <end position="838"/>
    </location>
</feature>
<name>A0A699GF70_TANCI</name>
<feature type="compositionally biased region" description="Polar residues" evidence="1">
    <location>
        <begin position="709"/>
        <end position="722"/>
    </location>
</feature>
<feature type="region of interest" description="Disordered" evidence="1">
    <location>
        <begin position="405"/>
        <end position="455"/>
    </location>
</feature>
<feature type="region of interest" description="Disordered" evidence="1">
    <location>
        <begin position="541"/>
        <end position="575"/>
    </location>
</feature>
<evidence type="ECO:0000256" key="1">
    <source>
        <dbReference type="SAM" id="MobiDB-lite"/>
    </source>
</evidence>
<feature type="compositionally biased region" description="Basic and acidic residues" evidence="1">
    <location>
        <begin position="238"/>
        <end position="265"/>
    </location>
</feature>
<feature type="region of interest" description="Disordered" evidence="1">
    <location>
        <begin position="1430"/>
        <end position="1455"/>
    </location>
</feature>